<proteinExistence type="inferred from homology"/>
<evidence type="ECO:0000313" key="8">
    <source>
        <dbReference type="EMBL" id="CAI9104358.1"/>
    </source>
</evidence>
<evidence type="ECO:0000256" key="2">
    <source>
        <dbReference type="ARBA" id="ARBA00010274"/>
    </source>
</evidence>
<feature type="region of interest" description="Disordered" evidence="6">
    <location>
        <begin position="132"/>
        <end position="166"/>
    </location>
</feature>
<reference evidence="8" key="1">
    <citation type="submission" date="2023-03" db="EMBL/GenBank/DDBJ databases">
        <authorList>
            <person name="Julca I."/>
        </authorList>
    </citation>
    <scope>NUCLEOTIDE SEQUENCE</scope>
</reference>
<evidence type="ECO:0000256" key="1">
    <source>
        <dbReference type="ARBA" id="ARBA00004642"/>
    </source>
</evidence>
<dbReference type="Pfam" id="PF02234">
    <property type="entry name" value="CDI"/>
    <property type="match status" value="1"/>
</dbReference>
<comment type="similarity">
    <text evidence="2 5">Belongs to the CDI family. ICK/KRP subfamily.</text>
</comment>
<dbReference type="GO" id="GO:0005654">
    <property type="term" value="C:nucleoplasm"/>
    <property type="evidence" value="ECO:0007669"/>
    <property type="project" value="UniProtKB-SubCell"/>
</dbReference>
<evidence type="ECO:0000256" key="6">
    <source>
        <dbReference type="SAM" id="MobiDB-lite"/>
    </source>
</evidence>
<dbReference type="PANTHER" id="PTHR46776">
    <property type="entry name" value="CYCLIN-DEPENDENT KINASE INHIBITOR 4-RELATED"/>
    <property type="match status" value="1"/>
</dbReference>
<gene>
    <name evidence="8" type="ORF">OLC1_LOCUS13299</name>
</gene>
<dbReference type="InterPro" id="IPR044898">
    <property type="entry name" value="CDI_dom_sf"/>
</dbReference>
<evidence type="ECO:0000256" key="5">
    <source>
        <dbReference type="PIRNR" id="PIRNR017811"/>
    </source>
</evidence>
<sequence>MLLAAMEEVGRNNKGGGGGRRTEFRDMKKESAVTTISSSGGAKKRKVDDDSSQLNSAEKFSFGTTAAGEEGSVSTADSTSSSYSSATASSFWINKSHVELSKDHARSSDLKPQDSVTEIRTVDICKFRETSPATSELSAEFMESSSSTTTSSPTKKKSSPRNSAAVMPSSAEIEEFFAAAEKLEPKRFAEKYNFDIVKDVPLEGRYQWIPLKP</sequence>
<evidence type="ECO:0000256" key="3">
    <source>
        <dbReference type="ARBA" id="ARBA00023013"/>
    </source>
</evidence>
<name>A0AAV1D9V4_OLDCO</name>
<feature type="compositionally biased region" description="Low complexity" evidence="6">
    <location>
        <begin position="72"/>
        <end position="83"/>
    </location>
</feature>
<dbReference type="GO" id="GO:0004861">
    <property type="term" value="F:cyclin-dependent protein serine/threonine kinase inhibitor activity"/>
    <property type="evidence" value="ECO:0007669"/>
    <property type="project" value="UniProtKB-UniRule"/>
</dbReference>
<evidence type="ECO:0000313" key="9">
    <source>
        <dbReference type="Proteomes" id="UP001161247"/>
    </source>
</evidence>
<dbReference type="Proteomes" id="UP001161247">
    <property type="component" value="Chromosome 4"/>
</dbReference>
<protein>
    <recommendedName>
        <fullName evidence="5">Cyclin-dependent kinase inhibitor</fullName>
    </recommendedName>
</protein>
<evidence type="ECO:0000259" key="7">
    <source>
        <dbReference type="Pfam" id="PF02234"/>
    </source>
</evidence>
<keyword evidence="3 5" id="KW-0649">Protein kinase inhibitor</keyword>
<dbReference type="GO" id="GO:0051726">
    <property type="term" value="P:regulation of cell cycle"/>
    <property type="evidence" value="ECO:0007669"/>
    <property type="project" value="InterPro"/>
</dbReference>
<feature type="domain" description="Cyclin-dependent kinase inhibitor" evidence="7">
    <location>
        <begin position="167"/>
        <end position="209"/>
    </location>
</feature>
<feature type="region of interest" description="Disordered" evidence="6">
    <location>
        <begin position="1"/>
        <end position="83"/>
    </location>
</feature>
<keyword evidence="4" id="KW-0131">Cell cycle</keyword>
<dbReference type="AlphaFoldDB" id="A0AAV1D9V4"/>
<dbReference type="InterPro" id="IPR003175">
    <property type="entry name" value="CDI_dom"/>
</dbReference>
<feature type="compositionally biased region" description="Low complexity" evidence="6">
    <location>
        <begin position="144"/>
        <end position="153"/>
    </location>
</feature>
<dbReference type="EMBL" id="OX459121">
    <property type="protein sequence ID" value="CAI9104358.1"/>
    <property type="molecule type" value="Genomic_DNA"/>
</dbReference>
<organism evidence="8 9">
    <name type="scientific">Oldenlandia corymbosa var. corymbosa</name>
    <dbReference type="NCBI Taxonomy" id="529605"/>
    <lineage>
        <taxon>Eukaryota</taxon>
        <taxon>Viridiplantae</taxon>
        <taxon>Streptophyta</taxon>
        <taxon>Embryophyta</taxon>
        <taxon>Tracheophyta</taxon>
        <taxon>Spermatophyta</taxon>
        <taxon>Magnoliopsida</taxon>
        <taxon>eudicotyledons</taxon>
        <taxon>Gunneridae</taxon>
        <taxon>Pentapetalae</taxon>
        <taxon>asterids</taxon>
        <taxon>lamiids</taxon>
        <taxon>Gentianales</taxon>
        <taxon>Rubiaceae</taxon>
        <taxon>Rubioideae</taxon>
        <taxon>Spermacoceae</taxon>
        <taxon>Hedyotis-Oldenlandia complex</taxon>
        <taxon>Oldenlandia</taxon>
    </lineage>
</organism>
<dbReference type="InterPro" id="IPR044275">
    <property type="entry name" value="KRP"/>
</dbReference>
<dbReference type="Gene3D" id="4.10.365.10">
    <property type="entry name" value="p27"/>
    <property type="match status" value="1"/>
</dbReference>
<accession>A0AAV1D9V4</accession>
<evidence type="ECO:0000256" key="4">
    <source>
        <dbReference type="ARBA" id="ARBA00023306"/>
    </source>
</evidence>
<keyword evidence="9" id="KW-1185">Reference proteome</keyword>
<feature type="compositionally biased region" description="Basic and acidic residues" evidence="6">
    <location>
        <begin position="20"/>
        <end position="31"/>
    </location>
</feature>
<dbReference type="PIRSF" id="PIRSF017811">
    <property type="entry name" value="CDK_inhib_pln"/>
    <property type="match status" value="1"/>
</dbReference>
<comment type="subcellular location">
    <subcellularLocation>
        <location evidence="1">Nucleus</location>
        <location evidence="1">Nucleoplasm</location>
    </subcellularLocation>
</comment>
<feature type="compositionally biased region" description="Polar residues" evidence="6">
    <location>
        <begin position="52"/>
        <end position="64"/>
    </location>
</feature>